<proteinExistence type="predicted"/>
<organism evidence="1 2">
    <name type="scientific">Emericellopsis atlantica</name>
    <dbReference type="NCBI Taxonomy" id="2614577"/>
    <lineage>
        <taxon>Eukaryota</taxon>
        <taxon>Fungi</taxon>
        <taxon>Dikarya</taxon>
        <taxon>Ascomycota</taxon>
        <taxon>Pezizomycotina</taxon>
        <taxon>Sordariomycetes</taxon>
        <taxon>Hypocreomycetidae</taxon>
        <taxon>Hypocreales</taxon>
        <taxon>Bionectriaceae</taxon>
        <taxon>Emericellopsis</taxon>
    </lineage>
</organism>
<reference evidence="1" key="1">
    <citation type="journal article" date="2021" name="IMA Fungus">
        <title>Genomic characterization of three marine fungi, including Emericellopsis atlantica sp. nov. with signatures of a generalist lifestyle and marine biomass degradation.</title>
        <authorList>
            <person name="Hagestad O.C."/>
            <person name="Hou L."/>
            <person name="Andersen J.H."/>
            <person name="Hansen E.H."/>
            <person name="Altermark B."/>
            <person name="Li C."/>
            <person name="Kuhnert E."/>
            <person name="Cox R.J."/>
            <person name="Crous P.W."/>
            <person name="Spatafora J.W."/>
            <person name="Lail K."/>
            <person name="Amirebrahimi M."/>
            <person name="Lipzen A."/>
            <person name="Pangilinan J."/>
            <person name="Andreopoulos W."/>
            <person name="Hayes R.D."/>
            <person name="Ng V."/>
            <person name="Grigoriev I.V."/>
            <person name="Jackson S.A."/>
            <person name="Sutton T.D.S."/>
            <person name="Dobson A.D.W."/>
            <person name="Rama T."/>
        </authorList>
    </citation>
    <scope>NUCLEOTIDE SEQUENCE</scope>
    <source>
        <strain evidence="1">TS7</strain>
    </source>
</reference>
<dbReference type="Proteomes" id="UP000887229">
    <property type="component" value="Unassembled WGS sequence"/>
</dbReference>
<comment type="caution">
    <text evidence="1">The sequence shown here is derived from an EMBL/GenBank/DDBJ whole genome shotgun (WGS) entry which is preliminary data.</text>
</comment>
<dbReference type="EMBL" id="MU251248">
    <property type="protein sequence ID" value="KAG9256463.1"/>
    <property type="molecule type" value="Genomic_DNA"/>
</dbReference>
<name>A0A9P7ZQJ5_9HYPO</name>
<sequence>MTEKKTTARMMNALSQATERPHFQRLPACLPACHATRHGPCLILPSEHTWACEPERFASAGLWREAMARVSGRTRVSLLTRSPWRDVYMCRYTHSYTWFPCFVFFSFTVSLINMDCEARDSAGGRINTSGPLADGERTRKKLLYFSCEMEWWARSGSRRLGCVFPS</sequence>
<evidence type="ECO:0000313" key="1">
    <source>
        <dbReference type="EMBL" id="KAG9256463.1"/>
    </source>
</evidence>
<accession>A0A9P7ZQJ5</accession>
<dbReference type="GeneID" id="70291259"/>
<dbReference type="AlphaFoldDB" id="A0A9P7ZQJ5"/>
<dbReference type="RefSeq" id="XP_046120387.1">
    <property type="nucleotide sequence ID" value="XM_046260356.1"/>
</dbReference>
<protein>
    <submittedName>
        <fullName evidence="1">Uncharacterized protein</fullName>
    </submittedName>
</protein>
<evidence type="ECO:0000313" key="2">
    <source>
        <dbReference type="Proteomes" id="UP000887229"/>
    </source>
</evidence>
<keyword evidence="2" id="KW-1185">Reference proteome</keyword>
<gene>
    <name evidence="1" type="ORF">F5Z01DRAFT_510934</name>
</gene>